<feature type="domain" description="Thiamine pyrophosphate enzyme TPP-binding" evidence="5">
    <location>
        <begin position="417"/>
        <end position="554"/>
    </location>
</feature>
<feature type="domain" description="Thiamine pyrophosphate enzyme N-terminal TPP-binding" evidence="6">
    <location>
        <begin position="24"/>
        <end position="133"/>
    </location>
</feature>
<evidence type="ECO:0000256" key="1">
    <source>
        <dbReference type="ARBA" id="ARBA00007812"/>
    </source>
</evidence>
<dbReference type="NCBIfam" id="NF004807">
    <property type="entry name" value="PRK06154.1"/>
    <property type="match status" value="1"/>
</dbReference>
<dbReference type="RefSeq" id="WP_372566088.1">
    <property type="nucleotide sequence ID" value="NZ_JBGOSP010000032.1"/>
</dbReference>
<keyword evidence="2 3" id="KW-0786">Thiamine pyrophosphate</keyword>
<dbReference type="Pfam" id="PF02776">
    <property type="entry name" value="TPP_enzyme_N"/>
    <property type="match status" value="1"/>
</dbReference>
<comment type="caution">
    <text evidence="7">The sequence shown here is derived from an EMBL/GenBank/DDBJ whole genome shotgun (WGS) entry which is preliminary data.</text>
</comment>
<dbReference type="CDD" id="cd07035">
    <property type="entry name" value="TPP_PYR_POX_like"/>
    <property type="match status" value="1"/>
</dbReference>
<dbReference type="InterPro" id="IPR029035">
    <property type="entry name" value="DHS-like_NAD/FAD-binding_dom"/>
</dbReference>
<dbReference type="Pfam" id="PF00205">
    <property type="entry name" value="TPP_enzyme_M"/>
    <property type="match status" value="1"/>
</dbReference>
<dbReference type="InterPro" id="IPR011766">
    <property type="entry name" value="TPP_enzyme_TPP-bd"/>
</dbReference>
<dbReference type="Proteomes" id="UP001571476">
    <property type="component" value="Unassembled WGS sequence"/>
</dbReference>
<dbReference type="PANTHER" id="PTHR18968">
    <property type="entry name" value="THIAMINE PYROPHOSPHATE ENZYMES"/>
    <property type="match status" value="1"/>
</dbReference>
<dbReference type="Gene3D" id="3.40.50.970">
    <property type="match status" value="2"/>
</dbReference>
<accession>A0ABV4SUB6</accession>
<dbReference type="SUPFAM" id="SSF52467">
    <property type="entry name" value="DHS-like NAD/FAD-binding domain"/>
    <property type="match status" value="1"/>
</dbReference>
<organism evidence="7 8">
    <name type="scientific">Streptomyces aureus</name>
    <dbReference type="NCBI Taxonomy" id="193461"/>
    <lineage>
        <taxon>Bacteria</taxon>
        <taxon>Bacillati</taxon>
        <taxon>Actinomycetota</taxon>
        <taxon>Actinomycetes</taxon>
        <taxon>Kitasatosporales</taxon>
        <taxon>Streptomycetaceae</taxon>
        <taxon>Streptomyces</taxon>
    </lineage>
</organism>
<dbReference type="InterPro" id="IPR012001">
    <property type="entry name" value="Thiamin_PyroP_enz_TPP-bd_dom"/>
</dbReference>
<proteinExistence type="inferred from homology"/>
<name>A0ABV4SUB6_9ACTN</name>
<evidence type="ECO:0000313" key="7">
    <source>
        <dbReference type="EMBL" id="MFA3842031.1"/>
    </source>
</evidence>
<dbReference type="EMBL" id="JBGOSP010000032">
    <property type="protein sequence ID" value="MFA3842031.1"/>
    <property type="molecule type" value="Genomic_DNA"/>
</dbReference>
<evidence type="ECO:0000256" key="3">
    <source>
        <dbReference type="RuleBase" id="RU362132"/>
    </source>
</evidence>
<evidence type="ECO:0000259" key="4">
    <source>
        <dbReference type="Pfam" id="PF00205"/>
    </source>
</evidence>
<dbReference type="InterPro" id="IPR012000">
    <property type="entry name" value="Thiamin_PyroP_enz_cen_dom"/>
</dbReference>
<keyword evidence="8" id="KW-1185">Reference proteome</keyword>
<dbReference type="InterPro" id="IPR029061">
    <property type="entry name" value="THDP-binding"/>
</dbReference>
<dbReference type="Gene3D" id="3.40.50.1220">
    <property type="entry name" value="TPP-binding domain"/>
    <property type="match status" value="1"/>
</dbReference>
<feature type="domain" description="Thiamine pyrophosphate enzyme central" evidence="4">
    <location>
        <begin position="208"/>
        <end position="341"/>
    </location>
</feature>
<evidence type="ECO:0000313" key="8">
    <source>
        <dbReference type="Proteomes" id="UP001571476"/>
    </source>
</evidence>
<dbReference type="InterPro" id="IPR045229">
    <property type="entry name" value="TPP_enz"/>
</dbReference>
<dbReference type="SUPFAM" id="SSF52518">
    <property type="entry name" value="Thiamin diphosphate-binding fold (THDP-binding)"/>
    <property type="match status" value="2"/>
</dbReference>
<sequence length="575" mass="61779">MYAKLRTDSQINWSRVNGKGRKQMRGSEAVAEVLRREGVENVFCFPANKMIDTAAAVGIRPIVGREERSVINMADAYSRTSNGRHIGVAMTQHGPGAEHSFGSIAQAYSDSVPLLYLPNGNPLSELGLRTTFDAVDSFRSITKWSARFESADKIPAQLRRAFQLMRSGRPGPVMLELPLDVAEQEIDDALLDYDPPRRFRSAADPADVEKAVALLLDAERPVIRVGQGVLWADATAELVEFAEAVNAPVATTYIAKSAFPEDHPLSIGSGGTGISPGIAEFIPASDLIFSVGASLLQTLGSFRIPAGKRIVQATNDPDDLSLQYPIACGLVGDAKLVLGQLTEEVRRQLRSRKAASAGTDFRREVADLNTKVAAEWAPYFETDEVPINPLRLVHEMITALDPDRTIITHDSGYPRDHLAPHYIATQPRGYLGWGNSTPLGSSLGLALGAKVAAPDKISVCYLGDAAFGQCGLEIETAVRNKIPVLIVLTNNNEMTGYGEHQPVADEKFGLKKLGGQYTEIGIALGAKAYRVSDPSDVGPALQKAIAEVDGGAVVLLEVVTSAFRRRIAGASALAD</sequence>
<dbReference type="Pfam" id="PF02775">
    <property type="entry name" value="TPP_enzyme_C"/>
    <property type="match status" value="1"/>
</dbReference>
<reference evidence="7 8" key="1">
    <citation type="submission" date="2024-08" db="EMBL/GenBank/DDBJ databases">
        <title>Genome sequence of Streptomyces aureus CACIA-1.46HGO.</title>
        <authorList>
            <person name="Evangelista-Martinez Z."/>
        </authorList>
    </citation>
    <scope>NUCLEOTIDE SEQUENCE [LARGE SCALE GENOMIC DNA]</scope>
    <source>
        <strain evidence="7 8">CACIA-1.46HGO</strain>
    </source>
</reference>
<evidence type="ECO:0000256" key="2">
    <source>
        <dbReference type="ARBA" id="ARBA00023052"/>
    </source>
</evidence>
<protein>
    <submittedName>
        <fullName evidence="7">Thiamine pyrophosphate-requiring protein</fullName>
    </submittedName>
</protein>
<evidence type="ECO:0000259" key="6">
    <source>
        <dbReference type="Pfam" id="PF02776"/>
    </source>
</evidence>
<gene>
    <name evidence="7" type="ORF">ACEG43_38560</name>
</gene>
<comment type="similarity">
    <text evidence="1 3">Belongs to the TPP enzyme family.</text>
</comment>
<dbReference type="PANTHER" id="PTHR18968:SF13">
    <property type="entry name" value="ACETOLACTATE SYNTHASE CATALYTIC SUBUNIT, MITOCHONDRIAL"/>
    <property type="match status" value="1"/>
</dbReference>
<evidence type="ECO:0000259" key="5">
    <source>
        <dbReference type="Pfam" id="PF02775"/>
    </source>
</evidence>